<keyword evidence="3" id="KW-1185">Reference proteome</keyword>
<evidence type="ECO:0000313" key="2">
    <source>
        <dbReference type="EMBL" id="SJN38169.1"/>
    </source>
</evidence>
<dbReference type="InterPro" id="IPR027417">
    <property type="entry name" value="P-loop_NTPase"/>
</dbReference>
<evidence type="ECO:0000313" key="3">
    <source>
        <dbReference type="Proteomes" id="UP000196778"/>
    </source>
</evidence>
<sequence length="429" mass="45496">MTGNADDRLVIIDAPPTTVTRLSASAAEEGIVLRARGEDDDDPRSWIESSGAAAVIVSEPESIGSVQTWADRAGARLVVLTRSPPLAREGARRGVAVVPPSAQWQTIVEALAEAVSDRHVSPATAGRVTVVWGPTGAPGRSSIAAALAAEFAAAGRGVVLIDADTYGSSQAAALGLLDESAGIAAACRAAARGELDRDTIDRYLERVEPADGSVFWLLGGIVRAARWPELDEDSLANVVGACRDWADEVVIDVGFNLEQDEEIISDLLAPRRNAATLLAIRSASIVVAVAGAEPVSMMRFIRAHAGLVELAGAARIIPVVNRVRWNALGSGPAAQLDDALERLADISDPSLVPYDLRAVDRAFAERGTWRDVAPRSPLVYAIRRLAERIDPALRTQGRPEGRVAGGRDAADGHRGGDGRWWRRRARTHT</sequence>
<dbReference type="Gene3D" id="3.40.50.300">
    <property type="entry name" value="P-loop containing nucleotide triphosphate hydrolases"/>
    <property type="match status" value="1"/>
</dbReference>
<accession>A0A1R4K1N3</accession>
<gene>
    <name evidence="2" type="ORF">FM119_10860</name>
</gene>
<evidence type="ECO:0008006" key="4">
    <source>
        <dbReference type="Google" id="ProtNLM"/>
    </source>
</evidence>
<dbReference type="EMBL" id="FUKR01000058">
    <property type="protein sequence ID" value="SJN38169.1"/>
    <property type="molecule type" value="Genomic_DNA"/>
</dbReference>
<dbReference type="OrthoDB" id="3217709at2"/>
<dbReference type="AlphaFoldDB" id="A0A1R4K1N3"/>
<dbReference type="Proteomes" id="UP000196778">
    <property type="component" value="Unassembled WGS sequence"/>
</dbReference>
<protein>
    <recommendedName>
        <fullName evidence="4">CobQ/CobB/MinD/ParA nucleotide binding domain-containing protein</fullName>
    </recommendedName>
</protein>
<dbReference type="RefSeq" id="WP_087138021.1">
    <property type="nucleotide sequence ID" value="NZ_FUKR01000058.1"/>
</dbReference>
<organism evidence="2 3">
    <name type="scientific">Mycetocola reblochoni REB411</name>
    <dbReference type="NCBI Taxonomy" id="1255698"/>
    <lineage>
        <taxon>Bacteria</taxon>
        <taxon>Bacillati</taxon>
        <taxon>Actinomycetota</taxon>
        <taxon>Actinomycetes</taxon>
        <taxon>Micrococcales</taxon>
        <taxon>Microbacteriaceae</taxon>
        <taxon>Mycetocola</taxon>
    </lineage>
</organism>
<feature type="compositionally biased region" description="Basic and acidic residues" evidence="1">
    <location>
        <begin position="408"/>
        <end position="420"/>
    </location>
</feature>
<dbReference type="SUPFAM" id="SSF52540">
    <property type="entry name" value="P-loop containing nucleoside triphosphate hydrolases"/>
    <property type="match status" value="1"/>
</dbReference>
<evidence type="ECO:0000256" key="1">
    <source>
        <dbReference type="SAM" id="MobiDB-lite"/>
    </source>
</evidence>
<proteinExistence type="predicted"/>
<feature type="region of interest" description="Disordered" evidence="1">
    <location>
        <begin position="393"/>
        <end position="429"/>
    </location>
</feature>
<reference evidence="3" key="1">
    <citation type="submission" date="2017-02" db="EMBL/GenBank/DDBJ databases">
        <authorList>
            <person name="Dridi B."/>
        </authorList>
    </citation>
    <scope>NUCLEOTIDE SEQUENCE [LARGE SCALE GENOMIC DNA]</scope>
    <source>
        <strain evidence="3">EB411</strain>
    </source>
</reference>
<name>A0A1R4K1N3_9MICO</name>